<protein>
    <submittedName>
        <fullName evidence="1">Putative inactive purple acid phosphatase 27</fullName>
    </submittedName>
</protein>
<organism evidence="1">
    <name type="scientific">Zea mays</name>
    <name type="common">Maize</name>
    <dbReference type="NCBI Taxonomy" id="4577"/>
    <lineage>
        <taxon>Eukaryota</taxon>
        <taxon>Viridiplantae</taxon>
        <taxon>Streptophyta</taxon>
        <taxon>Embryophyta</taxon>
        <taxon>Tracheophyta</taxon>
        <taxon>Spermatophyta</taxon>
        <taxon>Magnoliopsida</taxon>
        <taxon>Liliopsida</taxon>
        <taxon>Poales</taxon>
        <taxon>Poaceae</taxon>
        <taxon>PACMAD clade</taxon>
        <taxon>Panicoideae</taxon>
        <taxon>Andropogonodae</taxon>
        <taxon>Andropogoneae</taxon>
        <taxon>Tripsacinae</taxon>
        <taxon>Zea</taxon>
    </lineage>
</organism>
<dbReference type="EMBL" id="CM007647">
    <property type="protein sequence ID" value="ONM03376.1"/>
    <property type="molecule type" value="Genomic_DNA"/>
</dbReference>
<evidence type="ECO:0000313" key="1">
    <source>
        <dbReference type="EMBL" id="ONM03376.1"/>
    </source>
</evidence>
<dbReference type="AlphaFoldDB" id="A0A1D6KKC9"/>
<name>A0A1D6KKC9_MAIZE</name>
<reference evidence="1" key="1">
    <citation type="submission" date="2015-12" db="EMBL/GenBank/DDBJ databases">
        <title>Update maize B73 reference genome by single molecule sequencing technologies.</title>
        <authorList>
            <consortium name="Maize Genome Sequencing Project"/>
            <person name="Ware D."/>
        </authorList>
    </citation>
    <scope>NUCLEOTIDE SEQUENCE [LARGE SCALE GENOMIC DNA]</scope>
    <source>
        <tissue evidence="1">Seedling</tissue>
    </source>
</reference>
<proteinExistence type="predicted"/>
<gene>
    <name evidence="1" type="ORF">ZEAMMB73_Zm00001d031657</name>
</gene>
<sequence>MRARQLLPHHARHLVNKTTTYW</sequence>
<accession>A0A1D6KKC9</accession>